<organism evidence="2 3">
    <name type="scientific">Metschnikowia bicuspidata var. bicuspidata NRRL YB-4993</name>
    <dbReference type="NCBI Taxonomy" id="869754"/>
    <lineage>
        <taxon>Eukaryota</taxon>
        <taxon>Fungi</taxon>
        <taxon>Dikarya</taxon>
        <taxon>Ascomycota</taxon>
        <taxon>Saccharomycotina</taxon>
        <taxon>Pichiomycetes</taxon>
        <taxon>Metschnikowiaceae</taxon>
        <taxon>Metschnikowia</taxon>
    </lineage>
</organism>
<dbReference type="AlphaFoldDB" id="A0A1A0HE69"/>
<evidence type="ECO:0000313" key="2">
    <source>
        <dbReference type="EMBL" id="OBA22285.1"/>
    </source>
</evidence>
<evidence type="ECO:0000256" key="1">
    <source>
        <dbReference type="SAM" id="MobiDB-lite"/>
    </source>
</evidence>
<evidence type="ECO:0008006" key="4">
    <source>
        <dbReference type="Google" id="ProtNLM"/>
    </source>
</evidence>
<dbReference type="Proteomes" id="UP000092555">
    <property type="component" value="Unassembled WGS sequence"/>
</dbReference>
<keyword evidence="3" id="KW-1185">Reference proteome</keyword>
<feature type="region of interest" description="Disordered" evidence="1">
    <location>
        <begin position="346"/>
        <end position="366"/>
    </location>
</feature>
<dbReference type="OrthoDB" id="4026747at2759"/>
<accession>A0A1A0HE69</accession>
<gene>
    <name evidence="2" type="ORF">METBIDRAFT_11142</name>
</gene>
<feature type="region of interest" description="Disordered" evidence="1">
    <location>
        <begin position="304"/>
        <end position="332"/>
    </location>
</feature>
<sequence>MTSLVSTPKFELVESKPLHDGGLEESLFTVWRTTRNAKLDFSRLRNRSWRLISERIFNCSQKSLDKSLLTLHDKPLVPHSNSIWPPMLQNRPSLFQNQSKYTRHSILSLQKLAFSDANLEFASGEDSSDISEDELSDDDYVQYEPAQSPRFVKTQRHDAPMNQTIGFASKLESRSALPTTETSTKVDVQPIQAKQACNLNGASRANSKGNIFFISSSVSPRGPKNSESQSCLFNNEPPPTPMHIERKDSLFNNTATMSENSARNVASSLSSTDISEVSDFENQPSSLRKNEVYPIATDAISTKKGRSMKVTEDTESEWMSVSSDSELAPESPSIQPISFVKRIPIPQPVDDNPCQPADDTLRNSPSSFKPRSLLSGLFLSELNNPAIRSPVSTKSANLEHVAPKPVLKRSSTTGVITVDSNSSARGIQRPSILLSKRYVSSSDFTKKVTPHRSPIPSVAEEDPAKEDNSNSDEQRLFTKQTSSVGLSNFLAMADAKNNTQHADLKSDSSHMDQQGTAAGADALSSSLSKYSSWQCESSIKNLFTKSSINLLSLFGHGITGKLRLQSDSTSNETVKSMPLHQPEPVPPVASLFAEHLSQQSLMEPSNSESTLTTSKSVRVEPKVLRDFTPSVEISESLKDSLMIDHKLGKAPLPDRVISHEDLFSGLDKKAFVQDTSDYHSKGW</sequence>
<feature type="compositionally biased region" description="Basic and acidic residues" evidence="1">
    <location>
        <begin position="465"/>
        <end position="474"/>
    </location>
</feature>
<name>A0A1A0HE69_9ASCO</name>
<protein>
    <recommendedName>
        <fullName evidence="4">Nitrogen regulatory protein areA GATA-like domain-containing protein</fullName>
    </recommendedName>
</protein>
<feature type="region of interest" description="Disordered" evidence="1">
    <location>
        <begin position="443"/>
        <end position="474"/>
    </location>
</feature>
<evidence type="ECO:0000313" key="3">
    <source>
        <dbReference type="Proteomes" id="UP000092555"/>
    </source>
</evidence>
<comment type="caution">
    <text evidence="2">The sequence shown here is derived from an EMBL/GenBank/DDBJ whole genome shotgun (WGS) entry which is preliminary data.</text>
</comment>
<dbReference type="RefSeq" id="XP_018712781.1">
    <property type="nucleotide sequence ID" value="XM_018853921.1"/>
</dbReference>
<proteinExistence type="predicted"/>
<dbReference type="GeneID" id="30026897"/>
<dbReference type="EMBL" id="LXTC01000002">
    <property type="protein sequence ID" value="OBA22285.1"/>
    <property type="molecule type" value="Genomic_DNA"/>
</dbReference>
<reference evidence="2 3" key="1">
    <citation type="submission" date="2016-05" db="EMBL/GenBank/DDBJ databases">
        <title>Comparative genomics of biotechnologically important yeasts.</title>
        <authorList>
            <consortium name="DOE Joint Genome Institute"/>
            <person name="Riley R."/>
            <person name="Haridas S."/>
            <person name="Wolfe K.H."/>
            <person name="Lopes M.R."/>
            <person name="Hittinger C.T."/>
            <person name="Goker M."/>
            <person name="Salamov A."/>
            <person name="Wisecaver J."/>
            <person name="Long T.M."/>
            <person name="Aerts A.L."/>
            <person name="Barry K."/>
            <person name="Choi C."/>
            <person name="Clum A."/>
            <person name="Coughlan A.Y."/>
            <person name="Deshpande S."/>
            <person name="Douglass A.P."/>
            <person name="Hanson S.J."/>
            <person name="Klenk H.-P."/>
            <person name="LaButti K."/>
            <person name="Lapidus A."/>
            <person name="Lindquist E."/>
            <person name="Lipzen A."/>
            <person name="Meier-kolthoff J.P."/>
            <person name="Ohm R.A."/>
            <person name="Otillar R.P."/>
            <person name="Pangilinan J."/>
            <person name="Peng Y."/>
            <person name="Rokas A."/>
            <person name="Rosa C.A."/>
            <person name="Scheuner C."/>
            <person name="Sibirny A.A."/>
            <person name="Slot J.C."/>
            <person name="Stielow J.B."/>
            <person name="Sun H."/>
            <person name="Kurtzman C.P."/>
            <person name="Blackwell M."/>
            <person name="Grigoriev I.V."/>
            <person name="Jeffries T.W."/>
        </authorList>
    </citation>
    <scope>NUCLEOTIDE SEQUENCE [LARGE SCALE GENOMIC DNA]</scope>
    <source>
        <strain evidence="2 3">NRRL YB-4993</strain>
    </source>
</reference>